<dbReference type="SMART" id="SM00220">
    <property type="entry name" value="S_TKc"/>
    <property type="match status" value="2"/>
</dbReference>
<evidence type="ECO:0000256" key="11">
    <source>
        <dbReference type="ARBA" id="ARBA00022840"/>
    </source>
</evidence>
<dbReference type="InterPro" id="IPR036426">
    <property type="entry name" value="Bulb-type_lectin_dom_sf"/>
</dbReference>
<sequence length="1711" mass="191375">MVSIFLSLLLITGFSAAIAQQRNSSISLGSSLSPNTKPYWLSGSGQFAFGFYQIDGGFAIGIWLEKIRQKTVVWTANRDNPPLSRNVTLRLTNDGKFVLEQEQGQQTDLANALLSASSASMLDTGNFVLYNSNSTIIWQTFDAPTDTILPGQPLLAGNELASSISETNHTTGNFRLAMQRDGNLVQYLSYIPRKSQYAYWATGTSTVGDNVSLNLDRNGQLFLRNYTGFKIMNLNSQRNPSYNYRLTLDFDGILRLYSYGLSQDDEWLIEWSPSSSNCYAIGICGINAYCTVQEQKAVCTCPPGFDFLDRGRHNLGCMRNSSPIGCPSKNGETVDILQEFEHVEWEDNPYSILSLTKTKCRENCLKDCECEAALFKHQECRKQKFPLRFGRERQGNSGTTIIKVRFGSSNTTQVLSKVRKKQQGLGVLFGSFALLGFARIVLAVLVFALIVLAFSAFLILRYRLWSYKKVPSEVNEGLVEDVSLRAFTYSQLEVATNGFAEQLGRGSFGTVFKGALSNGQRKIAVKRLEKVVTEGDVEFRNEMRSIGRTHHRNLVRLLGYCHDDSNRLLVYEYMSNGTLSDYLFKSQIKPNWEERIKISLNIARGILYLHEECETHIIHCDLNPNNILIDEHGCAKIADFGLAKLLMPDHSRTLTGIRGTRGYVAPEWHKNLPITVKADVYSFGVVFLVIICCRKSIDVNAPEEEAILVNWVCDCFKANEVRKLVPEEVDQQSLERMIRIGLWCIEEDPAARPPIKKNNDFDFPHFPPPPPPSVKPPTPSKSSPPPPSQPFAPPPHHVHPPPRPSPSPSPDNHPTVIVIVFISFGGLLLLAFLAAALCCYIKKRKKKTIQETDLIHFDEKRKVKEAIILGSGGSKAVILTIEDDVHIDEIIRKNEKVGEGLHDMSAEGISGPHEEGGASSSRNCHSSQKSNLIMLVIFLSLLLITGFSTAIAQQRNSSNISLGSSLSPNANPYWLSGSGQFAFGFYEKDDGFAIGIWLEKIRQKTVVWTANRDNPPLSINVTLLLTNDGRLVLEQEQGQQTALTNNALFSASSASMLNTGNFVLYNSSSNIIWQTFDAPTDTILPGQPLLAGNKLVSSSSETSHARGKFQLIMQHDGNLVQYPSDIPPKANDYAYWDSKTFDARDNISLNLDRNGQLFLRNLTGIHIKNLNGQGNTSDNFSLYRLTLGFDGILRLYSHRLDQDNDNWSIEWSPSSSNCDPIGLCGLNAYCTVKEQKAVCTCPPGFDFLDGRQPDLGCKRNSSTDGCTSKNGETVDILQELGRVEWEDNPYSILSLTKTECRENCSKDCECEAALFKEQECRKQKFPLRFGRERQDNSGTTIIKVRFGSSNTTQVSKRRKKQQGMGVLIGSSVILAFAVGILAITGILIYRCRVREYKKIKNQGNDGLIEEVSLRSYTYGELEKATNGFTDEVGKGAFGTVFKGVIDNGKTLVAVKRLETVVAESEREFRNEMKAIGRTHHKNLVKLFGYCHDGTNRLLVYEYMNNGSLADFLFKSRRKPSWEEKTGIALNVARGILYLHDECESQIIHCDIKPENILMDEQKCTKIADFGLAKLLMPNQTRTYTGIRGTRGYVAPEWHRNLPITLKADVYSFGILLLEIICGRRNVDVDLPEEEVVLANWVFDCFEAGELDRLVKDEQVEMNKLERMVRVGLWCIQEEPSFRPTMKRVVLMLEGTVEIPAPPSPTPFSSAM</sequence>
<dbReference type="FunFam" id="2.90.10.10:FF:000026">
    <property type="entry name" value="Serine/threonine-protein kinase"/>
    <property type="match status" value="2"/>
</dbReference>
<keyword evidence="8" id="KW-0430">Lectin</keyword>
<keyword evidence="16" id="KW-0325">Glycoprotein</keyword>
<dbReference type="PANTHER" id="PTHR47976:SF102">
    <property type="entry name" value="G-TYPE LECTIN S-RECEPTOR-LIKE SERINE_THREONINE-PROTEIN KINASE LECRK3"/>
    <property type="match status" value="1"/>
</dbReference>
<feature type="transmembrane region" description="Helical" evidence="21">
    <location>
        <begin position="816"/>
        <end position="841"/>
    </location>
</feature>
<dbReference type="FunFam" id="1.10.510.10:FF:000237">
    <property type="entry name" value="G-type lectin S-receptor-like serine/threonine-protein kinase"/>
    <property type="match status" value="2"/>
</dbReference>
<feature type="binding site" evidence="19">
    <location>
        <position position="526"/>
    </location>
    <ligand>
        <name>ATP</name>
        <dbReference type="ChEBI" id="CHEBI:30616"/>
    </ligand>
</feature>
<evidence type="ECO:0000256" key="16">
    <source>
        <dbReference type="ARBA" id="ARBA00023180"/>
    </source>
</evidence>
<evidence type="ECO:0000256" key="22">
    <source>
        <dbReference type="SAM" id="SignalP"/>
    </source>
</evidence>
<dbReference type="KEGG" id="jre:109020808"/>
<dbReference type="PROSITE" id="PS50927">
    <property type="entry name" value="BULB_LECTIN"/>
    <property type="match status" value="3"/>
</dbReference>
<evidence type="ECO:0000313" key="25">
    <source>
        <dbReference type="Proteomes" id="UP000235220"/>
    </source>
</evidence>
<dbReference type="FunFam" id="2.90.10.30:FF:000001">
    <property type="entry name" value="Serine/threonine-protein kinase"/>
    <property type="match status" value="2"/>
</dbReference>
<dbReference type="Gene3D" id="2.90.10.10">
    <property type="entry name" value="Bulb-type lectin domain"/>
    <property type="match status" value="4"/>
</dbReference>
<protein>
    <recommendedName>
        <fullName evidence="2">non-specific serine/threonine protein kinase</fullName>
        <ecNumber evidence="2">2.7.11.1</ecNumber>
    </recommendedName>
</protein>
<dbReference type="FunFam" id="2.90.10.10:FF:000013">
    <property type="entry name" value="G-type lectin S-receptor-like serine/threonine-protein kinase LECRK1"/>
    <property type="match status" value="2"/>
</dbReference>
<comment type="subcellular location">
    <subcellularLocation>
        <location evidence="1">Membrane</location>
        <topology evidence="1">Single-pass type I membrane protein</topology>
    </subcellularLocation>
</comment>
<evidence type="ECO:0000256" key="5">
    <source>
        <dbReference type="ARBA" id="ARBA00022679"/>
    </source>
</evidence>
<evidence type="ECO:0000256" key="3">
    <source>
        <dbReference type="ARBA" id="ARBA00022527"/>
    </source>
</evidence>
<feature type="domain" description="Bulb-type lectin" evidence="24">
    <location>
        <begin position="23"/>
        <end position="142"/>
    </location>
</feature>
<evidence type="ECO:0000256" key="15">
    <source>
        <dbReference type="ARBA" id="ARBA00023170"/>
    </source>
</evidence>
<evidence type="ECO:0000256" key="14">
    <source>
        <dbReference type="ARBA" id="ARBA00023157"/>
    </source>
</evidence>
<evidence type="ECO:0000256" key="2">
    <source>
        <dbReference type="ARBA" id="ARBA00012513"/>
    </source>
</evidence>
<evidence type="ECO:0000256" key="20">
    <source>
        <dbReference type="SAM" id="MobiDB-lite"/>
    </source>
</evidence>
<comment type="catalytic activity">
    <reaction evidence="18">
        <text>L-seryl-[protein] + ATP = O-phospho-L-seryl-[protein] + ADP + H(+)</text>
        <dbReference type="Rhea" id="RHEA:17989"/>
        <dbReference type="Rhea" id="RHEA-COMP:9863"/>
        <dbReference type="Rhea" id="RHEA-COMP:11604"/>
        <dbReference type="ChEBI" id="CHEBI:15378"/>
        <dbReference type="ChEBI" id="CHEBI:29999"/>
        <dbReference type="ChEBI" id="CHEBI:30616"/>
        <dbReference type="ChEBI" id="CHEBI:83421"/>
        <dbReference type="ChEBI" id="CHEBI:456216"/>
        <dbReference type="EC" id="2.7.11.1"/>
    </reaction>
</comment>
<keyword evidence="4" id="KW-0245">EGF-like domain</keyword>
<accession>A0A6P9EHM8</accession>
<dbReference type="GO" id="GO:0004674">
    <property type="term" value="F:protein serine/threonine kinase activity"/>
    <property type="evidence" value="ECO:0007669"/>
    <property type="project" value="UniProtKB-KW"/>
</dbReference>
<dbReference type="InterPro" id="IPR008271">
    <property type="entry name" value="Ser/Thr_kinase_AS"/>
</dbReference>
<evidence type="ECO:0000256" key="19">
    <source>
        <dbReference type="PROSITE-ProRule" id="PRU10141"/>
    </source>
</evidence>
<dbReference type="RefSeq" id="XP_035546969.1">
    <property type="nucleotide sequence ID" value="XM_035691076.1"/>
</dbReference>
<evidence type="ECO:0000256" key="7">
    <source>
        <dbReference type="ARBA" id="ARBA00022729"/>
    </source>
</evidence>
<feature type="domain" description="Protein kinase" evidence="23">
    <location>
        <begin position="1426"/>
        <end position="1696"/>
    </location>
</feature>
<dbReference type="OrthoDB" id="1668230at2759"/>
<dbReference type="Pfam" id="PF00954">
    <property type="entry name" value="S_locus_glycop"/>
    <property type="match status" value="2"/>
</dbReference>
<keyword evidence="12 21" id="KW-1133">Transmembrane helix</keyword>
<keyword evidence="7 22" id="KW-0732">Signal</keyword>
<keyword evidence="13 21" id="KW-0472">Membrane</keyword>
<dbReference type="InterPro" id="IPR000719">
    <property type="entry name" value="Prot_kinase_dom"/>
</dbReference>
<evidence type="ECO:0000259" key="24">
    <source>
        <dbReference type="PROSITE" id="PS50927"/>
    </source>
</evidence>
<keyword evidence="25" id="KW-1185">Reference proteome</keyword>
<dbReference type="GO" id="GO:0005524">
    <property type="term" value="F:ATP binding"/>
    <property type="evidence" value="ECO:0007669"/>
    <property type="project" value="UniProtKB-UniRule"/>
</dbReference>
<keyword evidence="10" id="KW-0418">Kinase</keyword>
<dbReference type="Pfam" id="PF01453">
    <property type="entry name" value="B_lectin"/>
    <property type="match status" value="2"/>
</dbReference>
<reference evidence="26" key="1">
    <citation type="submission" date="2025-08" db="UniProtKB">
        <authorList>
            <consortium name="RefSeq"/>
        </authorList>
    </citation>
    <scope>IDENTIFICATION</scope>
    <source>
        <tissue evidence="26">Leaves</tissue>
    </source>
</reference>
<dbReference type="Gene3D" id="3.30.200.20">
    <property type="entry name" value="Phosphorylase Kinase, domain 1"/>
    <property type="match status" value="2"/>
</dbReference>
<dbReference type="PROSITE" id="PS50011">
    <property type="entry name" value="PROTEIN_KINASE_DOM"/>
    <property type="match status" value="2"/>
</dbReference>
<dbReference type="Gene3D" id="1.10.510.10">
    <property type="entry name" value="Transferase(Phosphotransferase) domain 1"/>
    <property type="match status" value="2"/>
</dbReference>
<proteinExistence type="predicted"/>
<evidence type="ECO:0000256" key="6">
    <source>
        <dbReference type="ARBA" id="ARBA00022692"/>
    </source>
</evidence>
<evidence type="ECO:0000256" key="10">
    <source>
        <dbReference type="ARBA" id="ARBA00022777"/>
    </source>
</evidence>
<dbReference type="InterPro" id="IPR000858">
    <property type="entry name" value="S_locus_glycoprot_dom"/>
</dbReference>
<dbReference type="CDD" id="cd14066">
    <property type="entry name" value="STKc_IRAK"/>
    <property type="match status" value="1"/>
</dbReference>
<dbReference type="SMART" id="SM00108">
    <property type="entry name" value="B_lectin"/>
    <property type="match status" value="2"/>
</dbReference>
<organism evidence="25 26">
    <name type="scientific">Juglans regia</name>
    <name type="common">English walnut</name>
    <dbReference type="NCBI Taxonomy" id="51240"/>
    <lineage>
        <taxon>Eukaryota</taxon>
        <taxon>Viridiplantae</taxon>
        <taxon>Streptophyta</taxon>
        <taxon>Embryophyta</taxon>
        <taxon>Tracheophyta</taxon>
        <taxon>Spermatophyta</taxon>
        <taxon>Magnoliopsida</taxon>
        <taxon>eudicotyledons</taxon>
        <taxon>Gunneridae</taxon>
        <taxon>Pentapetalae</taxon>
        <taxon>rosids</taxon>
        <taxon>fabids</taxon>
        <taxon>Fagales</taxon>
        <taxon>Juglandaceae</taxon>
        <taxon>Juglans</taxon>
    </lineage>
</organism>
<evidence type="ECO:0000256" key="12">
    <source>
        <dbReference type="ARBA" id="ARBA00022989"/>
    </source>
</evidence>
<dbReference type="PANTHER" id="PTHR47976">
    <property type="entry name" value="G-TYPE LECTIN S-RECEPTOR-LIKE SERINE/THREONINE-PROTEIN KINASE SD2-5"/>
    <property type="match status" value="1"/>
</dbReference>
<feature type="chain" id="PRO_5027658676" description="non-specific serine/threonine protein kinase" evidence="22">
    <location>
        <begin position="20"/>
        <end position="1711"/>
    </location>
</feature>
<dbReference type="InterPro" id="IPR011009">
    <property type="entry name" value="Kinase-like_dom_sf"/>
</dbReference>
<evidence type="ECO:0000256" key="21">
    <source>
        <dbReference type="SAM" id="Phobius"/>
    </source>
</evidence>
<feature type="transmembrane region" description="Helical" evidence="21">
    <location>
        <begin position="1364"/>
        <end position="1389"/>
    </location>
</feature>
<evidence type="ECO:0000259" key="23">
    <source>
        <dbReference type="PROSITE" id="PS50011"/>
    </source>
</evidence>
<keyword evidence="15" id="KW-0675">Receptor</keyword>
<dbReference type="InParanoid" id="A0A6P9EHM8"/>
<feature type="domain" description="Bulb-type lectin" evidence="24">
    <location>
        <begin position="959"/>
        <end position="1077"/>
    </location>
</feature>
<dbReference type="InterPro" id="IPR017441">
    <property type="entry name" value="Protein_kinase_ATP_BS"/>
</dbReference>
<dbReference type="GO" id="GO:0016020">
    <property type="term" value="C:membrane"/>
    <property type="evidence" value="ECO:0007669"/>
    <property type="project" value="UniProtKB-SubCell"/>
</dbReference>
<feature type="compositionally biased region" description="Pro residues" evidence="20">
    <location>
        <begin position="765"/>
        <end position="810"/>
    </location>
</feature>
<dbReference type="FunFam" id="3.30.200.20:FF:000059">
    <property type="entry name" value="S-receptor-like serine/threonine-protein kinase"/>
    <property type="match status" value="2"/>
</dbReference>
<feature type="domain" description="Bulb-type lectin" evidence="24">
    <location>
        <begin position="145"/>
        <end position="269"/>
    </location>
</feature>
<dbReference type="GO" id="GO:0048544">
    <property type="term" value="P:recognition of pollen"/>
    <property type="evidence" value="ECO:0007669"/>
    <property type="project" value="InterPro"/>
</dbReference>
<dbReference type="InterPro" id="IPR051343">
    <property type="entry name" value="G-type_lectin_kinases/EP1-like"/>
</dbReference>
<keyword evidence="5" id="KW-0808">Transferase</keyword>
<dbReference type="Pfam" id="PF00069">
    <property type="entry name" value="Pkinase"/>
    <property type="match status" value="2"/>
</dbReference>
<comment type="catalytic activity">
    <reaction evidence="17">
        <text>L-threonyl-[protein] + ATP = O-phospho-L-threonyl-[protein] + ADP + H(+)</text>
        <dbReference type="Rhea" id="RHEA:46608"/>
        <dbReference type="Rhea" id="RHEA-COMP:11060"/>
        <dbReference type="Rhea" id="RHEA-COMP:11605"/>
        <dbReference type="ChEBI" id="CHEBI:15378"/>
        <dbReference type="ChEBI" id="CHEBI:30013"/>
        <dbReference type="ChEBI" id="CHEBI:30616"/>
        <dbReference type="ChEBI" id="CHEBI:61977"/>
        <dbReference type="ChEBI" id="CHEBI:456216"/>
        <dbReference type="EC" id="2.7.11.1"/>
    </reaction>
</comment>
<gene>
    <name evidence="26" type="primary">LOC109020808</name>
</gene>
<feature type="signal peptide" evidence="22">
    <location>
        <begin position="1"/>
        <end position="19"/>
    </location>
</feature>
<evidence type="ECO:0000256" key="18">
    <source>
        <dbReference type="ARBA" id="ARBA00048679"/>
    </source>
</evidence>
<keyword evidence="9 19" id="KW-0547">Nucleotide-binding</keyword>
<dbReference type="PROSITE" id="PS00108">
    <property type="entry name" value="PROTEIN_KINASE_ST"/>
    <property type="match status" value="1"/>
</dbReference>
<dbReference type="PROSITE" id="PS00107">
    <property type="entry name" value="PROTEIN_KINASE_ATP"/>
    <property type="match status" value="2"/>
</dbReference>
<dbReference type="Proteomes" id="UP000235220">
    <property type="component" value="Chromosome 6"/>
</dbReference>
<keyword evidence="11 19" id="KW-0067">ATP-binding</keyword>
<evidence type="ECO:0000256" key="1">
    <source>
        <dbReference type="ARBA" id="ARBA00004479"/>
    </source>
</evidence>
<dbReference type="SUPFAM" id="SSF51110">
    <property type="entry name" value="alpha-D-mannose-specific plant lectins"/>
    <property type="match status" value="4"/>
</dbReference>
<dbReference type="GO" id="GO:0030246">
    <property type="term" value="F:carbohydrate binding"/>
    <property type="evidence" value="ECO:0007669"/>
    <property type="project" value="UniProtKB-KW"/>
</dbReference>
<dbReference type="CDD" id="cd00028">
    <property type="entry name" value="B_lectin"/>
    <property type="match status" value="2"/>
</dbReference>
<feature type="transmembrane region" description="Helical" evidence="21">
    <location>
        <begin position="427"/>
        <end position="460"/>
    </location>
</feature>
<dbReference type="EC" id="2.7.11.1" evidence="2"/>
<keyword evidence="6 21" id="KW-0812">Transmembrane</keyword>
<feature type="domain" description="Protein kinase" evidence="23">
    <location>
        <begin position="497"/>
        <end position="766"/>
    </location>
</feature>
<evidence type="ECO:0000256" key="8">
    <source>
        <dbReference type="ARBA" id="ARBA00022734"/>
    </source>
</evidence>
<keyword evidence="14" id="KW-1015">Disulfide bond</keyword>
<evidence type="ECO:0000313" key="26">
    <source>
        <dbReference type="RefSeq" id="XP_035546969.1"/>
    </source>
</evidence>
<dbReference type="SUPFAM" id="SSF56112">
    <property type="entry name" value="Protein kinase-like (PK-like)"/>
    <property type="match status" value="2"/>
</dbReference>
<evidence type="ECO:0000256" key="13">
    <source>
        <dbReference type="ARBA" id="ARBA00023136"/>
    </source>
</evidence>
<feature type="binding site" evidence="19">
    <location>
        <position position="1455"/>
    </location>
    <ligand>
        <name>ATP</name>
        <dbReference type="ChEBI" id="CHEBI:30616"/>
    </ligand>
</feature>
<feature type="transmembrane region" description="Helical" evidence="21">
    <location>
        <begin position="932"/>
        <end position="952"/>
    </location>
</feature>
<keyword evidence="3" id="KW-0723">Serine/threonine-protein kinase</keyword>
<name>A0A6P9EHM8_JUGRE</name>
<feature type="region of interest" description="Disordered" evidence="20">
    <location>
        <begin position="756"/>
        <end position="810"/>
    </location>
</feature>
<dbReference type="GeneID" id="109020808"/>
<evidence type="ECO:0000256" key="9">
    <source>
        <dbReference type="ARBA" id="ARBA00022741"/>
    </source>
</evidence>
<dbReference type="InterPro" id="IPR001480">
    <property type="entry name" value="Bulb-type_lectin_dom"/>
</dbReference>
<dbReference type="GO" id="GO:0004672">
    <property type="term" value="F:protein kinase activity"/>
    <property type="evidence" value="ECO:0000318"/>
    <property type="project" value="GO_Central"/>
</dbReference>
<evidence type="ECO:0000256" key="4">
    <source>
        <dbReference type="ARBA" id="ARBA00022536"/>
    </source>
</evidence>
<evidence type="ECO:0000256" key="17">
    <source>
        <dbReference type="ARBA" id="ARBA00047899"/>
    </source>
</evidence>